<dbReference type="SUPFAM" id="SSF90112">
    <property type="entry name" value="Neurotransmitter-gated ion-channel transmembrane pore"/>
    <property type="match status" value="1"/>
</dbReference>
<dbReference type="GO" id="GO:0016020">
    <property type="term" value="C:membrane"/>
    <property type="evidence" value="ECO:0007669"/>
    <property type="project" value="UniProtKB-SubCell"/>
</dbReference>
<dbReference type="InterPro" id="IPR036734">
    <property type="entry name" value="Neur_chan_lig-bd_sf"/>
</dbReference>
<proteinExistence type="predicted"/>
<organism evidence="3 4">
    <name type="scientific">Galemys pyrenaicus</name>
    <name type="common">Iberian desman</name>
    <name type="synonym">Pyrenean desman</name>
    <dbReference type="NCBI Taxonomy" id="202257"/>
    <lineage>
        <taxon>Eukaryota</taxon>
        <taxon>Metazoa</taxon>
        <taxon>Chordata</taxon>
        <taxon>Craniata</taxon>
        <taxon>Vertebrata</taxon>
        <taxon>Euteleostomi</taxon>
        <taxon>Mammalia</taxon>
        <taxon>Eutheria</taxon>
        <taxon>Laurasiatheria</taxon>
        <taxon>Eulipotyphla</taxon>
        <taxon>Talpidae</taxon>
        <taxon>Galemys</taxon>
    </lineage>
</organism>
<protein>
    <submittedName>
        <fullName evidence="3">Gamma-aminobutyric acid receptor subunit rho-3</fullName>
    </submittedName>
</protein>
<evidence type="ECO:0000256" key="1">
    <source>
        <dbReference type="ARBA" id="ARBA00004141"/>
    </source>
</evidence>
<reference evidence="3" key="1">
    <citation type="journal article" date="2021" name="Evol. Appl.">
        <title>The genome of the Pyrenean desman and the effects of bottlenecks and inbreeding on the genomic landscape of an endangered species.</title>
        <authorList>
            <person name="Escoda L."/>
            <person name="Castresana J."/>
        </authorList>
    </citation>
    <scope>NUCLEOTIDE SEQUENCE</scope>
    <source>
        <strain evidence="3">IBE-C5619</strain>
    </source>
</reference>
<sequence length="231" mass="26696">MTLDHPLTKEIWVPDFFFLFVHSKTSSFHDTTVENILLCMDSDRNVLFSLRDIFSSYYKLISQLKLMLILFVGFIFGLTEELFLQEFPWVIPSTSLRKVNMEKRSRITPSMVVSGISASMPQVSYTMAVDVYLGDSSLFVFLSVCGMYNIVAVQVMAFNGCYSYGEIDKGQTSFSLHSAEDSTQWQSNLSWIKRRSLGRHVGRIILNNNYIIDTYSRLLFPIVYIVFHLFY</sequence>
<dbReference type="InterPro" id="IPR038050">
    <property type="entry name" value="Neuro_actylchol_rec"/>
</dbReference>
<keyword evidence="2" id="KW-0472">Membrane</keyword>
<dbReference type="Proteomes" id="UP000700334">
    <property type="component" value="Unassembled WGS sequence"/>
</dbReference>
<evidence type="ECO:0000313" key="4">
    <source>
        <dbReference type="Proteomes" id="UP000700334"/>
    </source>
</evidence>
<accession>A0A8J6ADM1</accession>
<dbReference type="Gene3D" id="2.70.170.10">
    <property type="entry name" value="Neurotransmitter-gated ion-channel ligand-binding domain"/>
    <property type="match status" value="1"/>
</dbReference>
<dbReference type="AlphaFoldDB" id="A0A8J6ADM1"/>
<keyword evidence="3" id="KW-0675">Receptor</keyword>
<keyword evidence="2" id="KW-0812">Transmembrane</keyword>
<dbReference type="GO" id="GO:0005230">
    <property type="term" value="F:extracellular ligand-gated monoatomic ion channel activity"/>
    <property type="evidence" value="ECO:0007669"/>
    <property type="project" value="InterPro"/>
</dbReference>
<feature type="transmembrane region" description="Helical" evidence="2">
    <location>
        <begin position="66"/>
        <end position="84"/>
    </location>
</feature>
<comment type="subcellular location">
    <subcellularLocation>
        <location evidence="1">Membrane</location>
        <topology evidence="1">Multi-pass membrane protein</topology>
    </subcellularLocation>
</comment>
<name>A0A8J6ADM1_GALPY</name>
<comment type="caution">
    <text evidence="3">The sequence shown here is derived from an EMBL/GenBank/DDBJ whole genome shotgun (WGS) entry which is preliminary data.</text>
</comment>
<feature type="transmembrane region" description="Helical" evidence="2">
    <location>
        <begin position="137"/>
        <end position="158"/>
    </location>
</feature>
<evidence type="ECO:0000256" key="2">
    <source>
        <dbReference type="SAM" id="Phobius"/>
    </source>
</evidence>
<feature type="non-terminal residue" evidence="3">
    <location>
        <position position="1"/>
    </location>
</feature>
<dbReference type="InterPro" id="IPR036719">
    <property type="entry name" value="Neuro-gated_channel_TM_sf"/>
</dbReference>
<dbReference type="Gene3D" id="1.20.58.390">
    <property type="entry name" value="Neurotransmitter-gated ion-channel transmembrane domain"/>
    <property type="match status" value="1"/>
</dbReference>
<keyword evidence="4" id="KW-1185">Reference proteome</keyword>
<evidence type="ECO:0000313" key="3">
    <source>
        <dbReference type="EMBL" id="KAG8517052.1"/>
    </source>
</evidence>
<gene>
    <name evidence="3" type="ORF">J0S82_000500</name>
</gene>
<dbReference type="EMBL" id="JAGFMF010011661">
    <property type="protein sequence ID" value="KAG8517052.1"/>
    <property type="molecule type" value="Genomic_DNA"/>
</dbReference>
<dbReference type="OrthoDB" id="442503at2759"/>
<keyword evidence="2" id="KW-1133">Transmembrane helix</keyword>